<reference evidence="2" key="1">
    <citation type="submission" date="2021-06" db="EMBL/GenBank/DDBJ databases">
        <authorList>
            <person name="Kallberg Y."/>
            <person name="Tangrot J."/>
            <person name="Rosling A."/>
        </authorList>
    </citation>
    <scope>NUCLEOTIDE SEQUENCE</scope>
    <source>
        <strain evidence="2">IN212</strain>
    </source>
</reference>
<dbReference type="EMBL" id="CAJVPZ010069205">
    <property type="protein sequence ID" value="CAG8798781.1"/>
    <property type="molecule type" value="Genomic_DNA"/>
</dbReference>
<evidence type="ECO:0000256" key="1">
    <source>
        <dbReference type="SAM" id="Phobius"/>
    </source>
</evidence>
<gene>
    <name evidence="2" type="ORF">RFULGI_LOCUS17516</name>
</gene>
<organism evidence="2 3">
    <name type="scientific">Racocetra fulgida</name>
    <dbReference type="NCBI Taxonomy" id="60492"/>
    <lineage>
        <taxon>Eukaryota</taxon>
        <taxon>Fungi</taxon>
        <taxon>Fungi incertae sedis</taxon>
        <taxon>Mucoromycota</taxon>
        <taxon>Glomeromycotina</taxon>
        <taxon>Glomeromycetes</taxon>
        <taxon>Diversisporales</taxon>
        <taxon>Gigasporaceae</taxon>
        <taxon>Racocetra</taxon>
    </lineage>
</organism>
<dbReference type="AlphaFoldDB" id="A0A9N9JVZ3"/>
<keyword evidence="3" id="KW-1185">Reference proteome</keyword>
<feature type="non-terminal residue" evidence="2">
    <location>
        <position position="154"/>
    </location>
</feature>
<keyword evidence="1" id="KW-0812">Transmembrane</keyword>
<keyword evidence="1" id="KW-1133">Transmembrane helix</keyword>
<protein>
    <submittedName>
        <fullName evidence="2">8688_t:CDS:1</fullName>
    </submittedName>
</protein>
<comment type="caution">
    <text evidence="2">The sequence shown here is derived from an EMBL/GenBank/DDBJ whole genome shotgun (WGS) entry which is preliminary data.</text>
</comment>
<keyword evidence="1" id="KW-0472">Membrane</keyword>
<sequence length="154" mass="17057">EKDNKFETLIKSISKQEAIPVKISLITKTIGIAKSTLFYFLIGILLPLWIIIVLSTLTIQNIKSRRRVAKILAAREVKDSNWNITSNLTRSNIIVSNIEGDSVETVINIQNFLTHSLPSSPTGQSLSNETVDDNTHAITMADFSTSSLFPQVSI</sequence>
<evidence type="ECO:0000313" key="2">
    <source>
        <dbReference type="EMBL" id="CAG8798781.1"/>
    </source>
</evidence>
<proteinExistence type="predicted"/>
<name>A0A9N9JVZ3_9GLOM</name>
<feature type="non-terminal residue" evidence="2">
    <location>
        <position position="1"/>
    </location>
</feature>
<dbReference type="Proteomes" id="UP000789396">
    <property type="component" value="Unassembled WGS sequence"/>
</dbReference>
<dbReference type="OrthoDB" id="273452at2759"/>
<evidence type="ECO:0000313" key="3">
    <source>
        <dbReference type="Proteomes" id="UP000789396"/>
    </source>
</evidence>
<feature type="transmembrane region" description="Helical" evidence="1">
    <location>
        <begin position="37"/>
        <end position="57"/>
    </location>
</feature>
<accession>A0A9N9JVZ3</accession>